<evidence type="ECO:0000256" key="1">
    <source>
        <dbReference type="ARBA" id="ARBA00023015"/>
    </source>
</evidence>
<keyword evidence="8" id="KW-1185">Reference proteome</keyword>
<feature type="compositionally biased region" description="Polar residues" evidence="5">
    <location>
        <begin position="500"/>
        <end position="512"/>
    </location>
</feature>
<evidence type="ECO:0000256" key="3">
    <source>
        <dbReference type="ARBA" id="ARBA00023163"/>
    </source>
</evidence>
<dbReference type="PANTHER" id="PTHR31719">
    <property type="entry name" value="NAC TRANSCRIPTION FACTOR 56"/>
    <property type="match status" value="1"/>
</dbReference>
<keyword evidence="3" id="KW-0804">Transcription</keyword>
<dbReference type="EMBL" id="JAKUCV010003446">
    <property type="protein sequence ID" value="KAJ4838902.1"/>
    <property type="molecule type" value="Genomic_DNA"/>
</dbReference>
<gene>
    <name evidence="7" type="ORF">Tsubulata_006767</name>
</gene>
<accession>A0A9Q0FWM0</accession>
<dbReference type="AlphaFoldDB" id="A0A9Q0FWM0"/>
<dbReference type="GO" id="GO:0006355">
    <property type="term" value="P:regulation of DNA-templated transcription"/>
    <property type="evidence" value="ECO:0007669"/>
    <property type="project" value="InterPro"/>
</dbReference>
<dbReference type="Pfam" id="PF02365">
    <property type="entry name" value="NAM"/>
    <property type="match status" value="1"/>
</dbReference>
<evidence type="ECO:0000313" key="8">
    <source>
        <dbReference type="Proteomes" id="UP001141552"/>
    </source>
</evidence>
<reference evidence="7" key="1">
    <citation type="submission" date="2022-02" db="EMBL/GenBank/DDBJ databases">
        <authorList>
            <person name="Henning P.M."/>
            <person name="McCubbin A.G."/>
            <person name="Shore J.S."/>
        </authorList>
    </citation>
    <scope>NUCLEOTIDE SEQUENCE</scope>
    <source>
        <strain evidence="7">F60SS</strain>
        <tissue evidence="7">Leaves</tissue>
    </source>
</reference>
<evidence type="ECO:0000256" key="4">
    <source>
        <dbReference type="ARBA" id="ARBA00023242"/>
    </source>
</evidence>
<comment type="caution">
    <text evidence="7">The sequence shown here is derived from an EMBL/GenBank/DDBJ whole genome shotgun (WGS) entry which is preliminary data.</text>
</comment>
<organism evidence="7 8">
    <name type="scientific">Turnera subulata</name>
    <dbReference type="NCBI Taxonomy" id="218843"/>
    <lineage>
        <taxon>Eukaryota</taxon>
        <taxon>Viridiplantae</taxon>
        <taxon>Streptophyta</taxon>
        <taxon>Embryophyta</taxon>
        <taxon>Tracheophyta</taxon>
        <taxon>Spermatophyta</taxon>
        <taxon>Magnoliopsida</taxon>
        <taxon>eudicotyledons</taxon>
        <taxon>Gunneridae</taxon>
        <taxon>Pentapetalae</taxon>
        <taxon>rosids</taxon>
        <taxon>fabids</taxon>
        <taxon>Malpighiales</taxon>
        <taxon>Passifloraceae</taxon>
        <taxon>Turnera</taxon>
    </lineage>
</organism>
<feature type="domain" description="NAC" evidence="6">
    <location>
        <begin position="201"/>
        <end position="361"/>
    </location>
</feature>
<evidence type="ECO:0000259" key="6">
    <source>
        <dbReference type="PROSITE" id="PS51005"/>
    </source>
</evidence>
<dbReference type="Proteomes" id="UP001141552">
    <property type="component" value="Unassembled WGS sequence"/>
</dbReference>
<dbReference type="GO" id="GO:0003677">
    <property type="term" value="F:DNA binding"/>
    <property type="evidence" value="ECO:0007669"/>
    <property type="project" value="UniProtKB-KW"/>
</dbReference>
<evidence type="ECO:0000256" key="5">
    <source>
        <dbReference type="SAM" id="MobiDB-lite"/>
    </source>
</evidence>
<protein>
    <recommendedName>
        <fullName evidence="6">NAC domain-containing protein</fullName>
    </recommendedName>
</protein>
<evidence type="ECO:0000313" key="7">
    <source>
        <dbReference type="EMBL" id="KAJ4838902.1"/>
    </source>
</evidence>
<reference evidence="7" key="2">
    <citation type="journal article" date="2023" name="Plants (Basel)">
        <title>Annotation of the Turnera subulata (Passifloraceae) Draft Genome Reveals the S-Locus Evolved after the Divergence of Turneroideae from Passifloroideae in a Stepwise Manner.</title>
        <authorList>
            <person name="Henning P.M."/>
            <person name="Roalson E.H."/>
            <person name="Mir W."/>
            <person name="McCubbin A.G."/>
            <person name="Shore J.S."/>
        </authorList>
    </citation>
    <scope>NUCLEOTIDE SEQUENCE</scope>
    <source>
        <strain evidence="7">F60SS</strain>
    </source>
</reference>
<dbReference type="Gene3D" id="2.170.150.80">
    <property type="entry name" value="NAC domain"/>
    <property type="match status" value="1"/>
</dbReference>
<feature type="region of interest" description="Disordered" evidence="5">
    <location>
        <begin position="496"/>
        <end position="515"/>
    </location>
</feature>
<evidence type="ECO:0000256" key="2">
    <source>
        <dbReference type="ARBA" id="ARBA00023125"/>
    </source>
</evidence>
<dbReference type="PANTHER" id="PTHR31719:SF94">
    <property type="entry name" value="PROTEIN ATAF2"/>
    <property type="match status" value="1"/>
</dbReference>
<dbReference type="InterPro" id="IPR003441">
    <property type="entry name" value="NAC-dom"/>
</dbReference>
<dbReference type="InterPro" id="IPR036093">
    <property type="entry name" value="NAC_dom_sf"/>
</dbReference>
<dbReference type="SUPFAM" id="SSF101941">
    <property type="entry name" value="NAC domain"/>
    <property type="match status" value="1"/>
</dbReference>
<keyword evidence="4" id="KW-0539">Nucleus</keyword>
<dbReference type="PROSITE" id="PS51005">
    <property type="entry name" value="NAC"/>
    <property type="match status" value="1"/>
</dbReference>
<name>A0A9Q0FWM0_9ROSI</name>
<keyword evidence="1" id="KW-0805">Transcription regulation</keyword>
<proteinExistence type="predicted"/>
<sequence>MFLGASSLFSLDCFGLDMTMVGKVVGSALMQLPYWVFGVKHCWTVGANSDDGRADQVRLGACDVPLGRADAIGKLMGTHSDRIGQRCTGCTSRRREQCTEGAHFGHGQHTDDSNNGEANYGLSVQFLMDISSSKIVPFGHQLAEEGQVGEPLFSFHMLRQFLLLGGGSFYFHFDGSWRNSAQSSGAFQGETWMILATRGRVDTRYRFKPSDEVLMRFLQLKVEHGQQFSVIPEADVYKEKPWTLAGILESHPHLADGERYYFVRRERASKNGNGRRPSRRMKRADEENNIGWWKANTTDCEIKRKSEVLGYKRSLNFFLYTTKEKSTKNGQRSEWIMHEYTLVPTPNQIFQEWSLCKIKYKAKAPKEDHPIAGLFSPVPSIPSSNTLVSIGDVNNVEQEDGLNQEPILPPSDHQRTYNYSDGQISTNIRFQQISYKDHVFFEAGDTNTAPILPFQADQNIMSSLTPMAPMTTQELPQLDLLHQPSFVSEEYTTDIPWPPSSSYQGQETNIPPSSMESSNNSFFSLMIFSKTTISHNKDS</sequence>
<keyword evidence="2" id="KW-0238">DNA-binding</keyword>
<dbReference type="OrthoDB" id="1741710at2759"/>